<evidence type="ECO:0000313" key="1">
    <source>
        <dbReference type="EMBL" id="PDX86311.1"/>
    </source>
</evidence>
<sequence length="144" mass="16689">MGFQAKQFAGSHCGCRYQQDYRPTLGRDGKKESGTLEVIKFYYDGAIRFEQHCYGEAATFVFGVWASGMDEDGTLHWVLPDRRKSYYDEAYLPKKLDRVDEAGNLYFDGSKFPWKLADDFEEDKRWGYPRWKVLLGRLTGKGKG</sequence>
<dbReference type="OrthoDB" id="1860771at2"/>
<organism evidence="1 2">
    <name type="scientific">Faecalibacterium prausnitzii</name>
    <dbReference type="NCBI Taxonomy" id="853"/>
    <lineage>
        <taxon>Bacteria</taxon>
        <taxon>Bacillati</taxon>
        <taxon>Bacillota</taxon>
        <taxon>Clostridia</taxon>
        <taxon>Eubacteriales</taxon>
        <taxon>Oscillospiraceae</taxon>
        <taxon>Faecalibacterium</taxon>
    </lineage>
</organism>
<reference evidence="1 2" key="1">
    <citation type="journal article" date="2017" name="Front. Microbiol.">
        <title>New Insights into the Diversity of the Genus Faecalibacterium.</title>
        <authorList>
            <person name="Benevides L."/>
            <person name="Burman S."/>
            <person name="Martin R."/>
            <person name="Robert V."/>
            <person name="Thomas M."/>
            <person name="Miquel S."/>
            <person name="Chain F."/>
            <person name="Sokol H."/>
            <person name="Bermudez-Humaran L.G."/>
            <person name="Morrison M."/>
            <person name="Langella P."/>
            <person name="Azevedo V.A."/>
            <person name="Chatel J.M."/>
            <person name="Soares S."/>
        </authorList>
    </citation>
    <scope>NUCLEOTIDE SEQUENCE [LARGE SCALE GENOMIC DNA]</scope>
    <source>
        <strain evidence="1 2">AHMP21</strain>
    </source>
</reference>
<evidence type="ECO:0000313" key="2">
    <source>
        <dbReference type="Proteomes" id="UP000220904"/>
    </source>
</evidence>
<dbReference type="RefSeq" id="WP_097792989.1">
    <property type="nucleotide sequence ID" value="NZ_CP065377.1"/>
</dbReference>
<protein>
    <submittedName>
        <fullName evidence="1">Uncharacterized protein</fullName>
    </submittedName>
</protein>
<dbReference type="EMBL" id="NOUV01000015">
    <property type="protein sequence ID" value="PDX86311.1"/>
    <property type="molecule type" value="Genomic_DNA"/>
</dbReference>
<dbReference type="AlphaFoldDB" id="A0A2A7B4S7"/>
<accession>A0A2A7B4S7</accession>
<comment type="caution">
    <text evidence="1">The sequence shown here is derived from an EMBL/GenBank/DDBJ whole genome shotgun (WGS) entry which is preliminary data.</text>
</comment>
<gene>
    <name evidence="1" type="ORF">CHR60_10560</name>
</gene>
<proteinExistence type="predicted"/>
<dbReference type="Proteomes" id="UP000220904">
    <property type="component" value="Unassembled WGS sequence"/>
</dbReference>
<name>A0A2A7B4S7_9FIRM</name>